<feature type="domain" description="CzcB-like barrel-sandwich hybrid" evidence="6">
    <location>
        <begin position="92"/>
        <end position="236"/>
    </location>
</feature>
<dbReference type="Pfam" id="PF25973">
    <property type="entry name" value="BSH_CzcB"/>
    <property type="match status" value="1"/>
</dbReference>
<gene>
    <name evidence="7" type="ORF">G3O08_03755</name>
</gene>
<dbReference type="GO" id="GO:0060003">
    <property type="term" value="P:copper ion export"/>
    <property type="evidence" value="ECO:0007669"/>
    <property type="project" value="TreeGrafter"/>
</dbReference>
<dbReference type="InterPro" id="IPR058792">
    <property type="entry name" value="Beta-barrel_RND_2"/>
</dbReference>
<comment type="caution">
    <text evidence="7">The sequence shown here is derived from an EMBL/GenBank/DDBJ whole genome shotgun (WGS) entry which is preliminary data.</text>
</comment>
<dbReference type="Pfam" id="PF25954">
    <property type="entry name" value="Beta-barrel_RND_2"/>
    <property type="match status" value="1"/>
</dbReference>
<accession>A0A7K3WLU8</accession>
<dbReference type="InterPro" id="IPR051909">
    <property type="entry name" value="MFP_Cation_Efflux"/>
</dbReference>
<evidence type="ECO:0000256" key="2">
    <source>
        <dbReference type="ARBA" id="ARBA00022448"/>
    </source>
</evidence>
<organism evidence="7 8">
    <name type="scientific">Cryomorpha ignava</name>
    <dbReference type="NCBI Taxonomy" id="101383"/>
    <lineage>
        <taxon>Bacteria</taxon>
        <taxon>Pseudomonadati</taxon>
        <taxon>Bacteroidota</taxon>
        <taxon>Flavobacteriia</taxon>
        <taxon>Flavobacteriales</taxon>
        <taxon>Cryomorphaceae</taxon>
        <taxon>Cryomorpha</taxon>
    </lineage>
</organism>
<dbReference type="GO" id="GO:0022857">
    <property type="term" value="F:transmembrane transporter activity"/>
    <property type="evidence" value="ECO:0007669"/>
    <property type="project" value="InterPro"/>
</dbReference>
<protein>
    <submittedName>
        <fullName evidence="7">Efflux RND transporter periplasmic adaptor subunit</fullName>
    </submittedName>
</protein>
<comment type="similarity">
    <text evidence="1">Belongs to the membrane fusion protein (MFP) (TC 8.A.1) family.</text>
</comment>
<evidence type="ECO:0000256" key="1">
    <source>
        <dbReference type="ARBA" id="ARBA00009477"/>
    </source>
</evidence>
<sequence>MKKTFIYSVFALLFALIAISCDDHADHDNLNDHDHAEDQNAEAGEEAHSNEVHLTQAQFDIMKMRVDSLPLRKMSDYVETNGELEVPPQNEASVTTIIGANINSIKVIEGDKVKKGQTLATISHPNLIVLQTDYISKFHELDYLQQDYERQSRLFEENVGSGKEFQKIKAQYLSTKGMVSGLEAQLKQMGMNPSRLQKGDIYEEVSVISPIDGNVRLVNVKTGQYVQPETELFELVNIDHIHADFMVFEKDINKIKEGQEIRFKIESAPDKELRAEIYSIGKAFEENPKAVHIHAEIDGQKGNLLLGMYVRGRIYTDETKTTALPDDAVVREGETFFVFTASRHNDDGEWHFAPIEVVVGKSDDGWKEIKFMNPLPQGTNFAWNNAYYLYSEMKKGEAEHVH</sequence>
<keyword evidence="8" id="KW-1185">Reference proteome</keyword>
<evidence type="ECO:0000259" key="5">
    <source>
        <dbReference type="Pfam" id="PF25954"/>
    </source>
</evidence>
<name>A0A7K3WLU8_9FLAO</name>
<keyword evidence="2" id="KW-0813">Transport</keyword>
<feature type="domain" description="CusB-like beta-barrel" evidence="5">
    <location>
        <begin position="245"/>
        <end position="314"/>
    </location>
</feature>
<dbReference type="SUPFAM" id="SSF111369">
    <property type="entry name" value="HlyD-like secretion proteins"/>
    <property type="match status" value="1"/>
</dbReference>
<dbReference type="Gene3D" id="2.40.50.100">
    <property type="match status" value="1"/>
</dbReference>
<feature type="region of interest" description="Disordered" evidence="3">
    <location>
        <begin position="30"/>
        <end position="50"/>
    </location>
</feature>
<dbReference type="PANTHER" id="PTHR30097:SF4">
    <property type="entry name" value="SLR6042 PROTEIN"/>
    <property type="match status" value="1"/>
</dbReference>
<dbReference type="EMBL" id="JAAGVY010000004">
    <property type="protein sequence ID" value="NEN22619.1"/>
    <property type="molecule type" value="Genomic_DNA"/>
</dbReference>
<dbReference type="PANTHER" id="PTHR30097">
    <property type="entry name" value="CATION EFFLUX SYSTEM PROTEIN CUSB"/>
    <property type="match status" value="1"/>
</dbReference>
<dbReference type="Proteomes" id="UP000486602">
    <property type="component" value="Unassembled WGS sequence"/>
</dbReference>
<evidence type="ECO:0000259" key="6">
    <source>
        <dbReference type="Pfam" id="PF25973"/>
    </source>
</evidence>
<proteinExistence type="inferred from homology"/>
<reference evidence="7 8" key="1">
    <citation type="submission" date="2020-02" db="EMBL/GenBank/DDBJ databases">
        <title>Out from the shadows clarifying the taxonomy of the family Cryomorphaceae and related taxa by utilizing the GTDB taxonomic framework.</title>
        <authorList>
            <person name="Bowman J.P."/>
        </authorList>
    </citation>
    <scope>NUCLEOTIDE SEQUENCE [LARGE SCALE GENOMIC DNA]</scope>
    <source>
        <strain evidence="7 8">QSSC 1-22</strain>
    </source>
</reference>
<feature type="signal peptide" evidence="4">
    <location>
        <begin position="1"/>
        <end position="25"/>
    </location>
</feature>
<dbReference type="PROSITE" id="PS51257">
    <property type="entry name" value="PROKAR_LIPOPROTEIN"/>
    <property type="match status" value="1"/>
</dbReference>
<dbReference type="Gene3D" id="2.40.30.170">
    <property type="match status" value="1"/>
</dbReference>
<dbReference type="GO" id="GO:0015679">
    <property type="term" value="P:plasma membrane copper ion transport"/>
    <property type="evidence" value="ECO:0007669"/>
    <property type="project" value="TreeGrafter"/>
</dbReference>
<evidence type="ECO:0000313" key="8">
    <source>
        <dbReference type="Proteomes" id="UP000486602"/>
    </source>
</evidence>
<evidence type="ECO:0000256" key="4">
    <source>
        <dbReference type="SAM" id="SignalP"/>
    </source>
</evidence>
<dbReference type="NCBIfam" id="TIGR01730">
    <property type="entry name" value="RND_mfp"/>
    <property type="match status" value="1"/>
</dbReference>
<dbReference type="InterPro" id="IPR006143">
    <property type="entry name" value="RND_pump_MFP"/>
</dbReference>
<dbReference type="AlphaFoldDB" id="A0A7K3WLU8"/>
<evidence type="ECO:0000313" key="7">
    <source>
        <dbReference type="EMBL" id="NEN22619.1"/>
    </source>
</evidence>
<dbReference type="GO" id="GO:0030313">
    <property type="term" value="C:cell envelope"/>
    <property type="evidence" value="ECO:0007669"/>
    <property type="project" value="TreeGrafter"/>
</dbReference>
<dbReference type="GO" id="GO:0016020">
    <property type="term" value="C:membrane"/>
    <property type="evidence" value="ECO:0007669"/>
    <property type="project" value="InterPro"/>
</dbReference>
<dbReference type="InterPro" id="IPR058647">
    <property type="entry name" value="BSH_CzcB-like"/>
</dbReference>
<keyword evidence="4" id="KW-0732">Signal</keyword>
<evidence type="ECO:0000256" key="3">
    <source>
        <dbReference type="SAM" id="MobiDB-lite"/>
    </source>
</evidence>
<feature type="chain" id="PRO_5029727069" evidence="4">
    <location>
        <begin position="26"/>
        <end position="402"/>
    </location>
</feature>
<dbReference type="RefSeq" id="WP_163283343.1">
    <property type="nucleotide sequence ID" value="NZ_JAAGVY010000004.1"/>
</dbReference>